<dbReference type="InterPro" id="IPR001254">
    <property type="entry name" value="Trypsin_dom"/>
</dbReference>
<proteinExistence type="inferred from homology"/>
<sequence length="343" mass="37765">MKIVNIENKLADVPCGRGESGTRTARIVGGQNAIPREFPWLVSITRKGGHFCGGTILNSRFILTAAHCLCSGTSTIPIRQLRVTLGEYDLKGPETPAAREESVINAMVHPGHRCGRYVDDIALLELSRPITWSESVKPACLPAASGKPGYRAFGGENAVAAGWGWLGEDRSRLEASTFLNSAFELHLTKFLLTYRSQRNSEHVCERSEYSQEDTEMSILLKGSRTLQQSVYLTKRIDKRADVMQKVSVRVVENSICREWYASQGKSTRVESQQMCAGHEEGGRDTCWADSGGPLMVGNHPDGSMMVVGVVSSGVGCARPRLPGIYTRVSEYVTWITQQITLKR</sequence>
<protein>
    <submittedName>
        <fullName evidence="4">Coagulation factor IX</fullName>
    </submittedName>
</protein>
<comment type="caution">
    <text evidence="4">The sequence shown here is derived from an EMBL/GenBank/DDBJ whole genome shotgun (WGS) entry which is preliminary data.</text>
</comment>
<feature type="domain" description="Peptidase S1" evidence="3">
    <location>
        <begin position="27"/>
        <end position="340"/>
    </location>
</feature>
<dbReference type="InterPro" id="IPR043504">
    <property type="entry name" value="Peptidase_S1_PA_chymotrypsin"/>
</dbReference>
<evidence type="ECO:0000256" key="1">
    <source>
        <dbReference type="ARBA" id="ARBA00023157"/>
    </source>
</evidence>
<dbReference type="CDD" id="cd00190">
    <property type="entry name" value="Tryp_SPc"/>
    <property type="match status" value="1"/>
</dbReference>
<dbReference type="PANTHER" id="PTHR24252">
    <property type="entry name" value="ACROSIN-RELATED"/>
    <property type="match status" value="1"/>
</dbReference>
<dbReference type="PROSITE" id="PS50240">
    <property type="entry name" value="TRYPSIN_DOM"/>
    <property type="match status" value="1"/>
</dbReference>
<evidence type="ECO:0000259" key="3">
    <source>
        <dbReference type="PROSITE" id="PS50240"/>
    </source>
</evidence>
<comment type="similarity">
    <text evidence="2">Belongs to the peptidase S1 family. CLIP subfamily.</text>
</comment>
<name>A0ABD2CRU3_VESMC</name>
<dbReference type="FunFam" id="2.40.10.10:FF:000002">
    <property type="entry name" value="Transmembrane protease serine"/>
    <property type="match status" value="1"/>
</dbReference>
<gene>
    <name evidence="4" type="ORF">V1477_003720</name>
</gene>
<dbReference type="FunFam" id="2.40.10.10:FF:000068">
    <property type="entry name" value="transmembrane protease serine 2"/>
    <property type="match status" value="1"/>
</dbReference>
<keyword evidence="5" id="KW-1185">Reference proteome</keyword>
<dbReference type="Proteomes" id="UP001607303">
    <property type="component" value="Unassembled WGS sequence"/>
</dbReference>
<dbReference type="PRINTS" id="PR00722">
    <property type="entry name" value="CHYMOTRYPSIN"/>
</dbReference>
<reference evidence="4 5" key="1">
    <citation type="journal article" date="2024" name="Ann. Entomol. Soc. Am.">
        <title>Genomic analyses of the southern and eastern yellowjacket wasps (Hymenoptera: Vespidae) reveal evolutionary signatures of social life.</title>
        <authorList>
            <person name="Catto M.A."/>
            <person name="Caine P.B."/>
            <person name="Orr S.E."/>
            <person name="Hunt B.G."/>
            <person name="Goodisman M.A.D."/>
        </authorList>
    </citation>
    <scope>NUCLEOTIDE SEQUENCE [LARGE SCALE GENOMIC DNA]</scope>
    <source>
        <strain evidence="4">232</strain>
        <tissue evidence="4">Head and thorax</tissue>
    </source>
</reference>
<dbReference type="Gene3D" id="2.40.10.10">
    <property type="entry name" value="Trypsin-like serine proteases"/>
    <property type="match status" value="2"/>
</dbReference>
<dbReference type="Pfam" id="PF00089">
    <property type="entry name" value="Trypsin"/>
    <property type="match status" value="2"/>
</dbReference>
<dbReference type="SUPFAM" id="SSF50494">
    <property type="entry name" value="Trypsin-like serine proteases"/>
    <property type="match status" value="1"/>
</dbReference>
<dbReference type="InterPro" id="IPR001314">
    <property type="entry name" value="Peptidase_S1A"/>
</dbReference>
<dbReference type="PANTHER" id="PTHR24252:SF7">
    <property type="entry name" value="HYALIN"/>
    <property type="match status" value="1"/>
</dbReference>
<organism evidence="4 5">
    <name type="scientific">Vespula maculifrons</name>
    <name type="common">Eastern yellow jacket</name>
    <name type="synonym">Wasp</name>
    <dbReference type="NCBI Taxonomy" id="7453"/>
    <lineage>
        <taxon>Eukaryota</taxon>
        <taxon>Metazoa</taxon>
        <taxon>Ecdysozoa</taxon>
        <taxon>Arthropoda</taxon>
        <taxon>Hexapoda</taxon>
        <taxon>Insecta</taxon>
        <taxon>Pterygota</taxon>
        <taxon>Neoptera</taxon>
        <taxon>Endopterygota</taxon>
        <taxon>Hymenoptera</taxon>
        <taxon>Apocrita</taxon>
        <taxon>Aculeata</taxon>
        <taxon>Vespoidea</taxon>
        <taxon>Vespidae</taxon>
        <taxon>Vespinae</taxon>
        <taxon>Vespula</taxon>
    </lineage>
</organism>
<dbReference type="PROSITE" id="PS00134">
    <property type="entry name" value="TRYPSIN_HIS"/>
    <property type="match status" value="1"/>
</dbReference>
<dbReference type="InterPro" id="IPR009003">
    <property type="entry name" value="Peptidase_S1_PA"/>
</dbReference>
<dbReference type="AlphaFoldDB" id="A0ABD2CRU3"/>
<dbReference type="SMART" id="SM00020">
    <property type="entry name" value="Tryp_SPc"/>
    <property type="match status" value="1"/>
</dbReference>
<evidence type="ECO:0000313" key="5">
    <source>
        <dbReference type="Proteomes" id="UP001607303"/>
    </source>
</evidence>
<accession>A0ABD2CRU3</accession>
<dbReference type="EMBL" id="JAYRBN010000034">
    <property type="protein sequence ID" value="KAL2747825.1"/>
    <property type="molecule type" value="Genomic_DNA"/>
</dbReference>
<dbReference type="InterPro" id="IPR018114">
    <property type="entry name" value="TRYPSIN_HIS"/>
</dbReference>
<evidence type="ECO:0000256" key="2">
    <source>
        <dbReference type="ARBA" id="ARBA00024195"/>
    </source>
</evidence>
<evidence type="ECO:0000313" key="4">
    <source>
        <dbReference type="EMBL" id="KAL2747825.1"/>
    </source>
</evidence>
<keyword evidence="1" id="KW-1015">Disulfide bond</keyword>